<feature type="signal peptide" evidence="1">
    <location>
        <begin position="1"/>
        <end position="23"/>
    </location>
</feature>
<evidence type="ECO:0000256" key="1">
    <source>
        <dbReference type="SAM" id="SignalP"/>
    </source>
</evidence>
<protein>
    <submittedName>
        <fullName evidence="3">DUF4142 domain-containing protein</fullName>
    </submittedName>
</protein>
<proteinExistence type="predicted"/>
<keyword evidence="1" id="KW-0732">Signal</keyword>
<evidence type="ECO:0000259" key="2">
    <source>
        <dbReference type="Pfam" id="PF13628"/>
    </source>
</evidence>
<dbReference type="PROSITE" id="PS51257">
    <property type="entry name" value="PROKAR_LIPOPROTEIN"/>
    <property type="match status" value="1"/>
</dbReference>
<keyword evidence="4" id="KW-1185">Reference proteome</keyword>
<dbReference type="RefSeq" id="WP_125017156.1">
    <property type="nucleotide sequence ID" value="NZ_RQVQ01000004.1"/>
</dbReference>
<feature type="chain" id="PRO_5017992317" evidence="1">
    <location>
        <begin position="24"/>
        <end position="187"/>
    </location>
</feature>
<gene>
    <name evidence="3" type="ORF">EG240_02715</name>
</gene>
<dbReference type="AlphaFoldDB" id="A0A3P3WFA0"/>
<name>A0A3P3WFA0_9FLAO</name>
<sequence>MIKYNLKLIGGSMFLLASLFFVSCQKDNNSNKNTTVDQSKLSEADKQSIVVIQNLLDNEHFFTQATAIGMERATKPELKDFSTKANEGHSKSLEKIKAVCVDKGIEIPEKLSKNLNDKLYKLTVSNNADFDNYYYQSLLSDYKANIDSLARFINDNTYQNAQDILIEVTTVYNKNLDQLDKTKKAPN</sequence>
<dbReference type="InterPro" id="IPR025419">
    <property type="entry name" value="DUF4142"/>
</dbReference>
<organism evidence="3 4">
    <name type="scientific">Paenimyroides tangerinum</name>
    <dbReference type="NCBI Taxonomy" id="2488728"/>
    <lineage>
        <taxon>Bacteria</taxon>
        <taxon>Pseudomonadati</taxon>
        <taxon>Bacteroidota</taxon>
        <taxon>Flavobacteriia</taxon>
        <taxon>Flavobacteriales</taxon>
        <taxon>Flavobacteriaceae</taxon>
        <taxon>Paenimyroides</taxon>
    </lineage>
</organism>
<reference evidence="3 4" key="1">
    <citation type="submission" date="2018-11" db="EMBL/GenBank/DDBJ databases">
        <title>Flavobacterium sp. nov., YIM 102701-2 draft genome.</title>
        <authorList>
            <person name="Li G."/>
            <person name="Jiang Y."/>
        </authorList>
    </citation>
    <scope>NUCLEOTIDE SEQUENCE [LARGE SCALE GENOMIC DNA]</scope>
    <source>
        <strain evidence="3 4">YIM 102701-2</strain>
    </source>
</reference>
<accession>A0A3P3WFA0</accession>
<dbReference type="OrthoDB" id="9980800at2"/>
<feature type="domain" description="DUF4142" evidence="2">
    <location>
        <begin position="59"/>
        <end position="178"/>
    </location>
</feature>
<dbReference type="Pfam" id="PF13628">
    <property type="entry name" value="DUF4142"/>
    <property type="match status" value="1"/>
</dbReference>
<dbReference type="EMBL" id="RQVQ01000004">
    <property type="protein sequence ID" value="RRJ92716.1"/>
    <property type="molecule type" value="Genomic_DNA"/>
</dbReference>
<comment type="caution">
    <text evidence="3">The sequence shown here is derived from an EMBL/GenBank/DDBJ whole genome shotgun (WGS) entry which is preliminary data.</text>
</comment>
<evidence type="ECO:0000313" key="3">
    <source>
        <dbReference type="EMBL" id="RRJ92716.1"/>
    </source>
</evidence>
<dbReference type="Proteomes" id="UP000275719">
    <property type="component" value="Unassembled WGS sequence"/>
</dbReference>
<evidence type="ECO:0000313" key="4">
    <source>
        <dbReference type="Proteomes" id="UP000275719"/>
    </source>
</evidence>